<protein>
    <submittedName>
        <fullName evidence="3">Phosphatase PAP2 family protein</fullName>
    </submittedName>
</protein>
<feature type="transmembrane region" description="Helical" evidence="1">
    <location>
        <begin position="114"/>
        <end position="132"/>
    </location>
</feature>
<dbReference type="InterPro" id="IPR036938">
    <property type="entry name" value="PAP2/HPO_sf"/>
</dbReference>
<feature type="transmembrane region" description="Helical" evidence="1">
    <location>
        <begin position="78"/>
        <end position="102"/>
    </location>
</feature>
<gene>
    <name evidence="3" type="ORF">ENS31_11805</name>
</gene>
<organism evidence="3">
    <name type="scientific">Ignavibacterium album</name>
    <dbReference type="NCBI Taxonomy" id="591197"/>
    <lineage>
        <taxon>Bacteria</taxon>
        <taxon>Pseudomonadati</taxon>
        <taxon>Ignavibacteriota</taxon>
        <taxon>Ignavibacteria</taxon>
        <taxon>Ignavibacteriales</taxon>
        <taxon>Ignavibacteriaceae</taxon>
        <taxon>Ignavibacterium</taxon>
    </lineage>
</organism>
<dbReference type="GO" id="GO:0042392">
    <property type="term" value="F:sphingosine-1-phosphate phosphatase activity"/>
    <property type="evidence" value="ECO:0007669"/>
    <property type="project" value="TreeGrafter"/>
</dbReference>
<dbReference type="EMBL" id="DSUJ01000010">
    <property type="protein sequence ID" value="HFI92191.1"/>
    <property type="molecule type" value="Genomic_DNA"/>
</dbReference>
<accession>A0A7V3E7S3</accession>
<dbReference type="SMART" id="SM00014">
    <property type="entry name" value="acidPPc"/>
    <property type="match status" value="1"/>
</dbReference>
<evidence type="ECO:0000313" key="3">
    <source>
        <dbReference type="EMBL" id="HFI92191.1"/>
    </source>
</evidence>
<dbReference type="Pfam" id="PF01569">
    <property type="entry name" value="PAP2"/>
    <property type="match status" value="1"/>
</dbReference>
<feature type="transmembrane region" description="Helical" evidence="1">
    <location>
        <begin position="253"/>
        <end position="271"/>
    </location>
</feature>
<name>A0A7V3E7S3_9BACT</name>
<evidence type="ECO:0000256" key="1">
    <source>
        <dbReference type="SAM" id="Phobius"/>
    </source>
</evidence>
<feature type="transmembrane region" description="Helical" evidence="1">
    <location>
        <begin position="229"/>
        <end position="247"/>
    </location>
</feature>
<reference evidence="3" key="1">
    <citation type="journal article" date="2020" name="mSystems">
        <title>Genome- and Community-Level Interaction Insights into Carbon Utilization and Element Cycling Functions of Hydrothermarchaeota in Hydrothermal Sediment.</title>
        <authorList>
            <person name="Zhou Z."/>
            <person name="Liu Y."/>
            <person name="Xu W."/>
            <person name="Pan J."/>
            <person name="Luo Z.H."/>
            <person name="Li M."/>
        </authorList>
    </citation>
    <scope>NUCLEOTIDE SEQUENCE [LARGE SCALE GENOMIC DNA]</scope>
    <source>
        <strain evidence="3">SpSt-479</strain>
    </source>
</reference>
<keyword evidence="1" id="KW-0812">Transmembrane</keyword>
<dbReference type="SUPFAM" id="SSF48317">
    <property type="entry name" value="Acid phosphatase/Vanadium-dependent haloperoxidase"/>
    <property type="match status" value="1"/>
</dbReference>
<dbReference type="AlphaFoldDB" id="A0A7V3E7S3"/>
<dbReference type="PANTHER" id="PTHR14969">
    <property type="entry name" value="SPHINGOSINE-1-PHOSPHATE PHOSPHOHYDROLASE"/>
    <property type="match status" value="1"/>
</dbReference>
<keyword evidence="1" id="KW-1133">Transmembrane helix</keyword>
<sequence length="279" mass="32499">MKKYQTKTTIYFLFVLWLVFAFLFESSDLLISNYFYNSQSSWSKFLEMYGEIPGLIVSLIGVYIYFTSNKLSSNSKKIIAYFFLMLISTAGLIYLNFLITHYALGVKYNSQSKIVLLVIGSSVINFLVLFYVKSKLRFNQQQYFFSRLVLRMIIFGYLLTNLPLKFLWGRIRFRDFNGDFSHFSAWYLPNGFNGNDSFPSGHAAMAWMLISLFVLLTDKSIFRRTALKSITICYALIVSFSRIVIGAHFASDVLFGSMFMIFTYVVAKHFLYEEQLNKK</sequence>
<feature type="transmembrane region" description="Helical" evidence="1">
    <location>
        <begin position="12"/>
        <end position="36"/>
    </location>
</feature>
<dbReference type="InterPro" id="IPR000326">
    <property type="entry name" value="PAP2/HPO"/>
</dbReference>
<keyword evidence="1" id="KW-0472">Membrane</keyword>
<feature type="transmembrane region" description="Helical" evidence="1">
    <location>
        <begin position="144"/>
        <end position="164"/>
    </location>
</feature>
<comment type="caution">
    <text evidence="3">The sequence shown here is derived from an EMBL/GenBank/DDBJ whole genome shotgun (WGS) entry which is preliminary data.</text>
</comment>
<feature type="transmembrane region" description="Helical" evidence="1">
    <location>
        <begin position="48"/>
        <end position="66"/>
    </location>
</feature>
<dbReference type="PANTHER" id="PTHR14969:SF13">
    <property type="entry name" value="AT30094P"/>
    <property type="match status" value="1"/>
</dbReference>
<evidence type="ECO:0000259" key="2">
    <source>
        <dbReference type="SMART" id="SM00014"/>
    </source>
</evidence>
<feature type="transmembrane region" description="Helical" evidence="1">
    <location>
        <begin position="198"/>
        <end position="217"/>
    </location>
</feature>
<dbReference type="Gene3D" id="1.20.144.10">
    <property type="entry name" value="Phosphatidic acid phosphatase type 2/haloperoxidase"/>
    <property type="match status" value="1"/>
</dbReference>
<feature type="domain" description="Phosphatidic acid phosphatase type 2/haloperoxidase" evidence="2">
    <location>
        <begin position="145"/>
        <end position="268"/>
    </location>
</feature>
<proteinExistence type="predicted"/>